<evidence type="ECO:0000313" key="1">
    <source>
        <dbReference type="EMBL" id="DAD94833.1"/>
    </source>
</evidence>
<organism evidence="1">
    <name type="scientific">Siphoviridae sp. ctiJI15</name>
    <dbReference type="NCBI Taxonomy" id="2826431"/>
    <lineage>
        <taxon>Viruses</taxon>
        <taxon>Duplodnaviria</taxon>
        <taxon>Heunggongvirae</taxon>
        <taxon>Uroviricota</taxon>
        <taxon>Caudoviricetes</taxon>
    </lineage>
</organism>
<sequence length="652" mass="74115">MGTTAEKLKYLNETKAEIKNALETPYNVMRDYPELIKKYIDNQPTKVVTDGMCGNAVDVPVKAIEINGNIRQETTEGYNLLNVPAEYTMLSTENHKEVPISLKANTKYTIKIGQINTDNTDVTKVLFRFRYNKADISNPYAYVKLSDLKLVYTPASDVDAVWIYSGNGYNESAKTNTTYKNLMIYEGTDDKSYEPYTGGIPSPSPDYPQEITNVGGYDNLFDKNNIISGSYVSDGNGTFVSNSTSKRTDYIEIQANSYYYIYSDKTSGNWGAWYDKDKKFISGITLGGQKEGVVNSPANAKYIAFTISYQGNLTDYSKIKINETAIKIKHSGKNLFNFNGVTNPSIATYESGIATLTWDRGYNVYFLSNSRQKLTDIDSKKTYTVIFKHKGNSIKMFNYATSQYGVSTKDDNEYAEYKFIITGVDFIELNAIRIATSGTAYIKEIMLYEGTDEASYESYHEPIITPINLQGNILSKVRDVKDILKIRRDGRVTITKNIGKVTFVGDDTYAWNISNSSITGLNAFWILISKYKQLNWKQKAQTKLSNYFKYYKEEWKQVTEPCICENTDLKPDMCIFSGFDSNMSLTKWKEWLSQHPTEVYYELDTPQTIILPSISPIELWQGTNIFSLVTNLDTDFEVEYVVDKDSVTKEEE</sequence>
<name>A0A8S5NJG9_9CAUD</name>
<reference evidence="1" key="1">
    <citation type="journal article" date="2021" name="Proc. Natl. Acad. Sci. U.S.A.">
        <title>A Catalog of Tens of Thousands of Viruses from Human Metagenomes Reveals Hidden Associations with Chronic Diseases.</title>
        <authorList>
            <person name="Tisza M.J."/>
            <person name="Buck C.B."/>
        </authorList>
    </citation>
    <scope>NUCLEOTIDE SEQUENCE</scope>
    <source>
        <strain evidence="1">CtiJI15</strain>
    </source>
</reference>
<dbReference type="EMBL" id="BK015182">
    <property type="protein sequence ID" value="DAD94833.1"/>
    <property type="molecule type" value="Genomic_DNA"/>
</dbReference>
<accession>A0A8S5NJG9</accession>
<protein>
    <submittedName>
        <fullName evidence="1">Uncharacterized protein</fullName>
    </submittedName>
</protein>
<proteinExistence type="predicted"/>